<dbReference type="PANTHER" id="PTHR33327">
    <property type="entry name" value="ENDONUCLEASE"/>
    <property type="match status" value="1"/>
</dbReference>
<feature type="region of interest" description="Disordered" evidence="1">
    <location>
        <begin position="170"/>
        <end position="198"/>
    </location>
</feature>
<name>A0A3P7NXE9_DIBLA</name>
<feature type="compositionally biased region" description="Polar residues" evidence="1">
    <location>
        <begin position="170"/>
        <end position="192"/>
    </location>
</feature>
<sequence length="226" mass="25350">MTDGQGISGIHTFDLPTCWVSDIALWLRKVESSFALRQITKEETKFHYFVAVLPLEIATDYRNIIDSPLAETPYTILKEAEGQQLDGTMFKQLFLQRLPSSVQAILAPNIPSSSVQTLAETADRILEYYQPAVSVNVSTRAVTTPSIADVVRRLDALTLEVSQLQATRVYNPRSPSTIRRQRSPTPNQTSNDGPYWYHHNYGPNARHCQSPCRHKKSASENFAAGQ</sequence>
<gene>
    <name evidence="3" type="ORF">DILT_LOCUS17551</name>
</gene>
<feature type="domain" description="DUF7041" evidence="2">
    <location>
        <begin position="15"/>
        <end position="81"/>
    </location>
</feature>
<accession>A0A3P7NXE9</accession>
<dbReference type="AlphaFoldDB" id="A0A3P7NXE9"/>
<evidence type="ECO:0000256" key="1">
    <source>
        <dbReference type="SAM" id="MobiDB-lite"/>
    </source>
</evidence>
<proteinExistence type="predicted"/>
<reference evidence="3 4" key="1">
    <citation type="submission" date="2018-11" db="EMBL/GenBank/DDBJ databases">
        <authorList>
            <consortium name="Pathogen Informatics"/>
        </authorList>
    </citation>
    <scope>NUCLEOTIDE SEQUENCE [LARGE SCALE GENOMIC DNA]</scope>
</reference>
<dbReference type="InterPro" id="IPR055469">
    <property type="entry name" value="DUF7041"/>
</dbReference>
<protein>
    <recommendedName>
        <fullName evidence="2">DUF7041 domain-containing protein</fullName>
    </recommendedName>
</protein>
<organism evidence="3 4">
    <name type="scientific">Dibothriocephalus latus</name>
    <name type="common">Fish tapeworm</name>
    <name type="synonym">Diphyllobothrium latum</name>
    <dbReference type="NCBI Taxonomy" id="60516"/>
    <lineage>
        <taxon>Eukaryota</taxon>
        <taxon>Metazoa</taxon>
        <taxon>Spiralia</taxon>
        <taxon>Lophotrochozoa</taxon>
        <taxon>Platyhelminthes</taxon>
        <taxon>Cestoda</taxon>
        <taxon>Eucestoda</taxon>
        <taxon>Diphyllobothriidea</taxon>
        <taxon>Diphyllobothriidae</taxon>
        <taxon>Dibothriocephalus</taxon>
    </lineage>
</organism>
<dbReference type="Proteomes" id="UP000281553">
    <property type="component" value="Unassembled WGS sequence"/>
</dbReference>
<evidence type="ECO:0000313" key="4">
    <source>
        <dbReference type="Proteomes" id="UP000281553"/>
    </source>
</evidence>
<evidence type="ECO:0000259" key="2">
    <source>
        <dbReference type="Pfam" id="PF23055"/>
    </source>
</evidence>
<keyword evidence="4" id="KW-1185">Reference proteome</keyword>
<dbReference type="OrthoDB" id="6251906at2759"/>
<evidence type="ECO:0000313" key="3">
    <source>
        <dbReference type="EMBL" id="VDN38217.1"/>
    </source>
</evidence>
<dbReference type="EMBL" id="UYRU01092657">
    <property type="protein sequence ID" value="VDN38217.1"/>
    <property type="molecule type" value="Genomic_DNA"/>
</dbReference>
<dbReference type="Pfam" id="PF23055">
    <property type="entry name" value="DUF7041"/>
    <property type="match status" value="1"/>
</dbReference>
<dbReference type="PANTHER" id="PTHR33327:SF3">
    <property type="entry name" value="RNA-DIRECTED DNA POLYMERASE"/>
    <property type="match status" value="1"/>
</dbReference>